<dbReference type="SUPFAM" id="SSF53697">
    <property type="entry name" value="SIS domain"/>
    <property type="match status" value="1"/>
</dbReference>
<name>A0ABY9WCE2_9BACI</name>
<feature type="domain" description="SIS" evidence="5">
    <location>
        <begin position="125"/>
        <end position="265"/>
    </location>
</feature>
<dbReference type="SUPFAM" id="SSF46689">
    <property type="entry name" value="Homeodomain-like"/>
    <property type="match status" value="1"/>
</dbReference>
<keyword evidence="3" id="KW-0804">Transcription</keyword>
<evidence type="ECO:0000313" key="6">
    <source>
        <dbReference type="EMBL" id="WNF33791.1"/>
    </source>
</evidence>
<evidence type="ECO:0000256" key="3">
    <source>
        <dbReference type="ARBA" id="ARBA00023163"/>
    </source>
</evidence>
<dbReference type="PANTHER" id="PTHR30514:SF1">
    <property type="entry name" value="HTH-TYPE TRANSCRIPTIONAL REGULATOR HEXR-RELATED"/>
    <property type="match status" value="1"/>
</dbReference>
<gene>
    <name evidence="6" type="ORF">RI196_03650</name>
</gene>
<dbReference type="Pfam" id="PF01380">
    <property type="entry name" value="SIS"/>
    <property type="match status" value="1"/>
</dbReference>
<dbReference type="InterPro" id="IPR001347">
    <property type="entry name" value="SIS_dom"/>
</dbReference>
<keyword evidence="1" id="KW-0805">Transcription regulation</keyword>
<dbReference type="PANTHER" id="PTHR30514">
    <property type="entry name" value="GLUCOKINASE"/>
    <property type="match status" value="1"/>
</dbReference>
<dbReference type="Proteomes" id="UP001303701">
    <property type="component" value="Chromosome"/>
</dbReference>
<dbReference type="InterPro" id="IPR035472">
    <property type="entry name" value="RpiR-like_SIS"/>
</dbReference>
<dbReference type="InterPro" id="IPR009057">
    <property type="entry name" value="Homeodomain-like_sf"/>
</dbReference>
<dbReference type="InterPro" id="IPR000281">
    <property type="entry name" value="HTH_RpiR"/>
</dbReference>
<dbReference type="EMBL" id="CP134501">
    <property type="protein sequence ID" value="WNF33791.1"/>
    <property type="molecule type" value="Genomic_DNA"/>
</dbReference>
<dbReference type="InterPro" id="IPR047640">
    <property type="entry name" value="RpiR-like"/>
</dbReference>
<protein>
    <submittedName>
        <fullName evidence="6">MurR/RpiR family transcriptional regulator</fullName>
    </submittedName>
</protein>
<keyword evidence="7" id="KW-1185">Reference proteome</keyword>
<dbReference type="InterPro" id="IPR036388">
    <property type="entry name" value="WH-like_DNA-bd_sf"/>
</dbReference>
<evidence type="ECO:0000313" key="7">
    <source>
        <dbReference type="Proteomes" id="UP001303701"/>
    </source>
</evidence>
<dbReference type="Gene3D" id="1.10.10.10">
    <property type="entry name" value="Winged helix-like DNA-binding domain superfamily/Winged helix DNA-binding domain"/>
    <property type="match status" value="1"/>
</dbReference>
<evidence type="ECO:0000256" key="2">
    <source>
        <dbReference type="ARBA" id="ARBA00023125"/>
    </source>
</evidence>
<dbReference type="Gene3D" id="3.40.50.10490">
    <property type="entry name" value="Glucose-6-phosphate isomerase like protein, domain 1"/>
    <property type="match status" value="1"/>
</dbReference>
<evidence type="ECO:0000259" key="5">
    <source>
        <dbReference type="PROSITE" id="PS51464"/>
    </source>
</evidence>
<organism evidence="6 7">
    <name type="scientific">Aeribacillus composti</name>
    <dbReference type="NCBI Taxonomy" id="1868734"/>
    <lineage>
        <taxon>Bacteria</taxon>
        <taxon>Bacillati</taxon>
        <taxon>Bacillota</taxon>
        <taxon>Bacilli</taxon>
        <taxon>Bacillales</taxon>
        <taxon>Bacillaceae</taxon>
        <taxon>Aeribacillus</taxon>
    </lineage>
</organism>
<feature type="domain" description="HTH rpiR-type" evidence="4">
    <location>
        <begin position="5"/>
        <end position="81"/>
    </location>
</feature>
<sequence length="276" mass="31762">MYNFMAKLLNFIESSTDQTKSEIIIAEYILRNVEKIPKMSIYELAEACHTSPATITRFCQRFENITFKELKEYARSFIEFNDTEVDYQNLKTKFNLKQINEYYDELLASLKQTEQFLRSKEIIQVVHEIHHSKKVAFFGVTFSHLIARNAQFKFIRLGKYATAYSNHENQISEAESLTPRDLAVVISFSGETRFIVQLVKVLKKRGIPIVAITGNEKGYLAQNAKQIIKVSSCKLESFKSPILEEINMLSVINSIYLVYSIVFKNSEGYQANKGGS</sequence>
<dbReference type="CDD" id="cd05013">
    <property type="entry name" value="SIS_RpiR"/>
    <property type="match status" value="1"/>
</dbReference>
<dbReference type="PROSITE" id="PS51071">
    <property type="entry name" value="HTH_RPIR"/>
    <property type="match status" value="1"/>
</dbReference>
<accession>A0ABY9WCE2</accession>
<dbReference type="RefSeq" id="WP_235600468.1">
    <property type="nucleotide sequence ID" value="NZ_CP134501.1"/>
</dbReference>
<reference evidence="6 7" key="1">
    <citation type="submission" date="2023-09" db="EMBL/GenBank/DDBJ databases">
        <title>Different Types of Thermotolerant Ring-Cleaving Dioxygenases derived from Aeribacillus composti HB-1 applied for multiple aromatic hydrocarbons removal.</title>
        <authorList>
            <person name="Cao L."/>
            <person name="Li M."/>
            <person name="Ma T."/>
        </authorList>
    </citation>
    <scope>NUCLEOTIDE SEQUENCE [LARGE SCALE GENOMIC DNA]</scope>
    <source>
        <strain evidence="6 7">HB-1</strain>
    </source>
</reference>
<dbReference type="GeneID" id="301125040"/>
<evidence type="ECO:0000256" key="1">
    <source>
        <dbReference type="ARBA" id="ARBA00023015"/>
    </source>
</evidence>
<proteinExistence type="predicted"/>
<dbReference type="PROSITE" id="PS51464">
    <property type="entry name" value="SIS"/>
    <property type="match status" value="1"/>
</dbReference>
<dbReference type="InterPro" id="IPR046348">
    <property type="entry name" value="SIS_dom_sf"/>
</dbReference>
<evidence type="ECO:0000259" key="4">
    <source>
        <dbReference type="PROSITE" id="PS51071"/>
    </source>
</evidence>
<dbReference type="Pfam" id="PF01418">
    <property type="entry name" value="HTH_6"/>
    <property type="match status" value="1"/>
</dbReference>
<keyword evidence="2" id="KW-0238">DNA-binding</keyword>